<feature type="domain" description="SGNH hydrolase-type esterase" evidence="4">
    <location>
        <begin position="45"/>
        <end position="263"/>
    </location>
</feature>
<dbReference type="Proteomes" id="UP000631312">
    <property type="component" value="Unassembled WGS sequence"/>
</dbReference>
<dbReference type="InterPro" id="IPR037460">
    <property type="entry name" value="SEST-like"/>
</dbReference>
<evidence type="ECO:0000313" key="7">
    <source>
        <dbReference type="Proteomes" id="UP000590511"/>
    </source>
</evidence>
<dbReference type="EMBL" id="BOMP01000131">
    <property type="protein sequence ID" value="GIE44513.1"/>
    <property type="molecule type" value="Genomic_DNA"/>
</dbReference>
<feature type="disulfide bond" evidence="2">
    <location>
        <begin position="189"/>
        <end position="237"/>
    </location>
</feature>
<accession>A0A7W7MKT1</accession>
<dbReference type="EMBL" id="JACHNC010000001">
    <property type="protein sequence ID" value="MBB4753676.1"/>
    <property type="molecule type" value="Genomic_DNA"/>
</dbReference>
<dbReference type="PANTHER" id="PTHR37981:SF1">
    <property type="entry name" value="SGNH HYDROLASE-TYPE ESTERASE DOMAIN-CONTAINING PROTEIN"/>
    <property type="match status" value="1"/>
</dbReference>
<feature type="disulfide bond" evidence="2">
    <location>
        <begin position="63"/>
        <end position="89"/>
    </location>
</feature>
<dbReference type="GO" id="GO:0004806">
    <property type="term" value="F:triacylglycerol lipase activity"/>
    <property type="evidence" value="ECO:0007669"/>
    <property type="project" value="TreeGrafter"/>
</dbReference>
<feature type="active site" description="Nucleophile" evidence="1">
    <location>
        <position position="49"/>
    </location>
</feature>
<feature type="signal peptide" evidence="3">
    <location>
        <begin position="1"/>
        <end position="26"/>
    </location>
</feature>
<dbReference type="CDD" id="cd01823">
    <property type="entry name" value="SEST_like"/>
    <property type="match status" value="1"/>
</dbReference>
<evidence type="ECO:0000256" key="1">
    <source>
        <dbReference type="PIRSR" id="PIRSR637460-1"/>
    </source>
</evidence>
<dbReference type="Gene3D" id="3.40.50.1110">
    <property type="entry name" value="SGNH hydrolase"/>
    <property type="match status" value="1"/>
</dbReference>
<feature type="chain" id="PRO_5031279747" evidence="3">
    <location>
        <begin position="27"/>
        <end position="279"/>
    </location>
</feature>
<dbReference type="GO" id="GO:0019433">
    <property type="term" value="P:triglyceride catabolic process"/>
    <property type="evidence" value="ECO:0007669"/>
    <property type="project" value="TreeGrafter"/>
</dbReference>
<dbReference type="PANTHER" id="PTHR37981">
    <property type="entry name" value="LIPASE 2"/>
    <property type="match status" value="1"/>
</dbReference>
<keyword evidence="2" id="KW-1015">Disulfide bond</keyword>
<feature type="disulfide bond" evidence="2">
    <location>
        <begin position="130"/>
        <end position="139"/>
    </location>
</feature>
<gene>
    <name evidence="5" type="ORF">Alo02nite_74110</name>
    <name evidence="6" type="ORF">BJ964_007837</name>
</gene>
<dbReference type="InterPro" id="IPR013830">
    <property type="entry name" value="SGNH_hydro"/>
</dbReference>
<name>A0A7W7MKT1_9ACTN</name>
<feature type="active site" evidence="1">
    <location>
        <position position="256"/>
    </location>
</feature>
<dbReference type="SUPFAM" id="SSF52266">
    <property type="entry name" value="SGNH hydrolase"/>
    <property type="match status" value="1"/>
</dbReference>
<organism evidence="6 7">
    <name type="scientific">Actinoplanes lobatus</name>
    <dbReference type="NCBI Taxonomy" id="113568"/>
    <lineage>
        <taxon>Bacteria</taxon>
        <taxon>Bacillati</taxon>
        <taxon>Actinomycetota</taxon>
        <taxon>Actinomycetes</taxon>
        <taxon>Micromonosporales</taxon>
        <taxon>Micromonosporaceae</taxon>
        <taxon>Actinoplanes</taxon>
    </lineage>
</organism>
<keyword evidence="3" id="KW-0732">Signal</keyword>
<protein>
    <submittedName>
        <fullName evidence="5">Lipase 1</fullName>
    </submittedName>
    <submittedName>
        <fullName evidence="6">Lysophospholipase L1-like esterase</fullName>
    </submittedName>
</protein>
<evidence type="ECO:0000313" key="5">
    <source>
        <dbReference type="EMBL" id="GIE44513.1"/>
    </source>
</evidence>
<comment type="caution">
    <text evidence="6">The sequence shown here is derived from an EMBL/GenBank/DDBJ whole genome shotgun (WGS) entry which is preliminary data.</text>
</comment>
<dbReference type="AlphaFoldDB" id="A0A7W7MKT1"/>
<dbReference type="Proteomes" id="UP000590511">
    <property type="component" value="Unassembled WGS sequence"/>
</dbReference>
<reference evidence="5 8" key="2">
    <citation type="submission" date="2021-01" db="EMBL/GenBank/DDBJ databases">
        <title>Whole genome shotgun sequence of Actinoplanes lobatus NBRC 12513.</title>
        <authorList>
            <person name="Komaki H."/>
            <person name="Tamura T."/>
        </authorList>
    </citation>
    <scope>NUCLEOTIDE SEQUENCE [LARGE SCALE GENOMIC DNA]</scope>
    <source>
        <strain evidence="5 8">NBRC 12513</strain>
    </source>
</reference>
<reference evidence="6 7" key="1">
    <citation type="submission" date="2020-08" db="EMBL/GenBank/DDBJ databases">
        <title>Sequencing the genomes of 1000 actinobacteria strains.</title>
        <authorList>
            <person name="Klenk H.-P."/>
        </authorList>
    </citation>
    <scope>NUCLEOTIDE SEQUENCE [LARGE SCALE GENOMIC DNA]</scope>
    <source>
        <strain evidence="6 7">DSM 43150</strain>
    </source>
</reference>
<evidence type="ECO:0000256" key="2">
    <source>
        <dbReference type="PIRSR" id="PIRSR637460-2"/>
    </source>
</evidence>
<evidence type="ECO:0000313" key="6">
    <source>
        <dbReference type="EMBL" id="MBB4753676.1"/>
    </source>
</evidence>
<proteinExistence type="predicted"/>
<dbReference type="InterPro" id="IPR036514">
    <property type="entry name" value="SGNH_hydro_sf"/>
</dbReference>
<dbReference type="Pfam" id="PF13472">
    <property type="entry name" value="Lipase_GDSL_2"/>
    <property type="match status" value="1"/>
</dbReference>
<keyword evidence="8" id="KW-1185">Reference proteome</keyword>
<evidence type="ECO:0000313" key="8">
    <source>
        <dbReference type="Proteomes" id="UP000631312"/>
    </source>
</evidence>
<sequence length="279" mass="29032">MPYPTAIFRRVVAACAAMAMTSTAWAAPAAVAARAAAPDPLQYVALGDSVAAGHGAASTGDACGRSSAAYPTLLARQAHGSITLRFPACTGATTIDVATRQVATLSRETDLVTITAGANDLGVKQVLLACQSPARVAACRTGYAAINRRLSSALPRDLARMMRAVTTAAPNARIVVTGYPLPFARTRRCAGVPVQPALRVRSNQVIHQLNAAIAEAARQSRVRYVDVARPFTGHELCTARPWLIGAEGIRDNTVLHPTAAGQAKGYFPALVEAGLAGRP</sequence>
<evidence type="ECO:0000256" key="3">
    <source>
        <dbReference type="SAM" id="SignalP"/>
    </source>
</evidence>
<evidence type="ECO:0000259" key="4">
    <source>
        <dbReference type="Pfam" id="PF13472"/>
    </source>
</evidence>
<dbReference type="RefSeq" id="WP_188125342.1">
    <property type="nucleotide sequence ID" value="NZ_BOMP01000131.1"/>
</dbReference>